<evidence type="ECO:0000313" key="1">
    <source>
        <dbReference type="EMBL" id="KAK3103677.1"/>
    </source>
</evidence>
<reference evidence="1" key="1">
    <citation type="submission" date="2019-08" db="EMBL/GenBank/DDBJ databases">
        <title>The improved chromosome-level genome for the pearl oyster Pinctada fucata martensii using PacBio sequencing and Hi-C.</title>
        <authorList>
            <person name="Zheng Z."/>
        </authorList>
    </citation>
    <scope>NUCLEOTIDE SEQUENCE</scope>
    <source>
        <strain evidence="1">ZZ-2019</strain>
        <tissue evidence="1">Adductor muscle</tissue>
    </source>
</reference>
<comment type="caution">
    <text evidence="1">The sequence shown here is derived from an EMBL/GenBank/DDBJ whole genome shotgun (WGS) entry which is preliminary data.</text>
</comment>
<keyword evidence="2" id="KW-1185">Reference proteome</keyword>
<protein>
    <submittedName>
        <fullName evidence="1">Uncharacterized protein</fullName>
    </submittedName>
</protein>
<dbReference type="EMBL" id="VSWD01000005">
    <property type="protein sequence ID" value="KAK3103677.1"/>
    <property type="molecule type" value="Genomic_DNA"/>
</dbReference>
<gene>
    <name evidence="1" type="ORF">FSP39_020951</name>
</gene>
<dbReference type="Proteomes" id="UP001186944">
    <property type="component" value="Unassembled WGS sequence"/>
</dbReference>
<sequence length="64" mass="6999">MSSNKQTCVDAQNWRLLLKLFKPACTGCSGVCERPAPSGCSCIVDQTCWQKYLDSFIQGEGPTP</sequence>
<dbReference type="AlphaFoldDB" id="A0AA88YM92"/>
<accession>A0AA88YM92</accession>
<evidence type="ECO:0000313" key="2">
    <source>
        <dbReference type="Proteomes" id="UP001186944"/>
    </source>
</evidence>
<proteinExistence type="predicted"/>
<name>A0AA88YM92_PINIB</name>
<organism evidence="1 2">
    <name type="scientific">Pinctada imbricata</name>
    <name type="common">Atlantic pearl-oyster</name>
    <name type="synonym">Pinctada martensii</name>
    <dbReference type="NCBI Taxonomy" id="66713"/>
    <lineage>
        <taxon>Eukaryota</taxon>
        <taxon>Metazoa</taxon>
        <taxon>Spiralia</taxon>
        <taxon>Lophotrochozoa</taxon>
        <taxon>Mollusca</taxon>
        <taxon>Bivalvia</taxon>
        <taxon>Autobranchia</taxon>
        <taxon>Pteriomorphia</taxon>
        <taxon>Pterioida</taxon>
        <taxon>Pterioidea</taxon>
        <taxon>Pteriidae</taxon>
        <taxon>Pinctada</taxon>
    </lineage>
</organism>